<name>A0A4Z1BAZ5_9GAMM</name>
<dbReference type="AlphaFoldDB" id="A0A4Z1BAZ5"/>
<dbReference type="InterPro" id="IPR005119">
    <property type="entry name" value="LysR_subst-bd"/>
</dbReference>
<gene>
    <name evidence="6" type="ORF">E5Q11_10675</name>
</gene>
<dbReference type="PANTHER" id="PTHR30537">
    <property type="entry name" value="HTH-TYPE TRANSCRIPTIONAL REGULATOR"/>
    <property type="match status" value="1"/>
</dbReference>
<dbReference type="CDD" id="cd05466">
    <property type="entry name" value="PBP2_LTTR_substrate"/>
    <property type="match status" value="1"/>
</dbReference>
<evidence type="ECO:0000256" key="1">
    <source>
        <dbReference type="ARBA" id="ARBA00009437"/>
    </source>
</evidence>
<proteinExistence type="inferred from homology"/>
<dbReference type="GO" id="GO:0043565">
    <property type="term" value="F:sequence-specific DNA binding"/>
    <property type="evidence" value="ECO:0007669"/>
    <property type="project" value="TreeGrafter"/>
</dbReference>
<protein>
    <submittedName>
        <fullName evidence="6">LysR family transcriptional regulator</fullName>
    </submittedName>
</protein>
<dbReference type="SUPFAM" id="SSF46785">
    <property type="entry name" value="Winged helix' DNA-binding domain"/>
    <property type="match status" value="1"/>
</dbReference>
<dbReference type="InterPro" id="IPR036388">
    <property type="entry name" value="WH-like_DNA-bd_sf"/>
</dbReference>
<evidence type="ECO:0000313" key="7">
    <source>
        <dbReference type="Proteomes" id="UP000298325"/>
    </source>
</evidence>
<feature type="domain" description="HTH lysR-type" evidence="5">
    <location>
        <begin position="6"/>
        <end position="63"/>
    </location>
</feature>
<dbReference type="PANTHER" id="PTHR30537:SF3">
    <property type="entry name" value="TRANSCRIPTIONAL REGULATORY PROTEIN"/>
    <property type="match status" value="1"/>
</dbReference>
<dbReference type="Pfam" id="PF00126">
    <property type="entry name" value="HTH_1"/>
    <property type="match status" value="1"/>
</dbReference>
<keyword evidence="7" id="KW-1185">Reference proteome</keyword>
<evidence type="ECO:0000256" key="4">
    <source>
        <dbReference type="ARBA" id="ARBA00023163"/>
    </source>
</evidence>
<dbReference type="InterPro" id="IPR000847">
    <property type="entry name" value="LysR_HTH_N"/>
</dbReference>
<dbReference type="Gene3D" id="1.10.10.10">
    <property type="entry name" value="Winged helix-like DNA-binding domain superfamily/Winged helix DNA-binding domain"/>
    <property type="match status" value="1"/>
</dbReference>
<comment type="caution">
    <text evidence="6">The sequence shown here is derived from an EMBL/GenBank/DDBJ whole genome shotgun (WGS) entry which is preliminary data.</text>
</comment>
<dbReference type="GO" id="GO:0006351">
    <property type="term" value="P:DNA-templated transcription"/>
    <property type="evidence" value="ECO:0007669"/>
    <property type="project" value="TreeGrafter"/>
</dbReference>
<dbReference type="InterPro" id="IPR036390">
    <property type="entry name" value="WH_DNA-bd_sf"/>
</dbReference>
<accession>A0A4Z1BAZ5</accession>
<comment type="similarity">
    <text evidence="1">Belongs to the LysR transcriptional regulatory family.</text>
</comment>
<evidence type="ECO:0000259" key="5">
    <source>
        <dbReference type="PROSITE" id="PS50931"/>
    </source>
</evidence>
<sequence length="294" mass="32636">MNKQKIRWDDLQIVLAIARTGSLSGASRTLGVSHATVFRRLNDMERDLGVTLFHRGRNGYEATPLGEDLAGSAEKVEGEILGAERRVAGNDLQLAGTIRLTTTDTLFSGLLADILASFRQRHPAIQLEVVISNQQQSLSKREADIAVRPTNSPPETLVGRCIGTIKQAVYGEQTQWGHIKGEVAISDIINDQWITPDAQMGDTPMENWLARNVPESSCRYRIDSVLAMQTAVSRGNGLAILPCYIGDNDERLRRLTPPIVELETGLWLLTHMDSKRVSRIKQLMKELSETIQLK</sequence>
<dbReference type="GO" id="GO:0003700">
    <property type="term" value="F:DNA-binding transcription factor activity"/>
    <property type="evidence" value="ECO:0007669"/>
    <property type="project" value="InterPro"/>
</dbReference>
<dbReference type="Proteomes" id="UP000298325">
    <property type="component" value="Unassembled WGS sequence"/>
</dbReference>
<dbReference type="Gene3D" id="3.40.190.290">
    <property type="match status" value="1"/>
</dbReference>
<evidence type="ECO:0000313" key="6">
    <source>
        <dbReference type="EMBL" id="TGN39116.1"/>
    </source>
</evidence>
<dbReference type="Pfam" id="PF03466">
    <property type="entry name" value="LysR_substrate"/>
    <property type="match status" value="1"/>
</dbReference>
<keyword evidence="4" id="KW-0804">Transcription</keyword>
<evidence type="ECO:0000256" key="2">
    <source>
        <dbReference type="ARBA" id="ARBA00023015"/>
    </source>
</evidence>
<dbReference type="PROSITE" id="PS50931">
    <property type="entry name" value="HTH_LYSR"/>
    <property type="match status" value="1"/>
</dbReference>
<dbReference type="InterPro" id="IPR058163">
    <property type="entry name" value="LysR-type_TF_proteobact-type"/>
</dbReference>
<evidence type="ECO:0000256" key="3">
    <source>
        <dbReference type="ARBA" id="ARBA00023125"/>
    </source>
</evidence>
<keyword evidence="3" id="KW-0238">DNA-binding</keyword>
<dbReference type="RefSeq" id="WP_135803425.1">
    <property type="nucleotide sequence ID" value="NZ_SRPF01000003.1"/>
</dbReference>
<keyword evidence="2" id="KW-0805">Transcription regulation</keyword>
<dbReference type="EMBL" id="SRPF01000003">
    <property type="protein sequence ID" value="TGN39116.1"/>
    <property type="molecule type" value="Genomic_DNA"/>
</dbReference>
<dbReference type="OrthoDB" id="570111at2"/>
<reference evidence="6 7" key="1">
    <citation type="submission" date="2019-04" db="EMBL/GenBank/DDBJ databases">
        <authorList>
            <person name="Park S."/>
            <person name="Yoon J.-H."/>
        </authorList>
    </citation>
    <scope>NUCLEOTIDE SEQUENCE [LARGE SCALE GENOMIC DNA]</scope>
    <source>
        <strain evidence="6 7">HJM-18</strain>
    </source>
</reference>
<dbReference type="SUPFAM" id="SSF53850">
    <property type="entry name" value="Periplasmic binding protein-like II"/>
    <property type="match status" value="1"/>
</dbReference>
<organism evidence="6 7">
    <name type="scientific">Marinobacter confluentis</name>
    <dbReference type="NCBI Taxonomy" id="1697557"/>
    <lineage>
        <taxon>Bacteria</taxon>
        <taxon>Pseudomonadati</taxon>
        <taxon>Pseudomonadota</taxon>
        <taxon>Gammaproteobacteria</taxon>
        <taxon>Pseudomonadales</taxon>
        <taxon>Marinobacteraceae</taxon>
        <taxon>Marinobacter</taxon>
    </lineage>
</organism>